<dbReference type="Pfam" id="PF02321">
    <property type="entry name" value="OEP"/>
    <property type="match status" value="2"/>
</dbReference>
<keyword evidence="3" id="KW-0813">Transport</keyword>
<protein>
    <submittedName>
        <fullName evidence="8">Outer membrane protein</fullName>
    </submittedName>
</protein>
<dbReference type="Proteomes" id="UP000294752">
    <property type="component" value="Unassembled WGS sequence"/>
</dbReference>
<dbReference type="Gene3D" id="1.20.1600.10">
    <property type="entry name" value="Outer membrane efflux proteins (OEP)"/>
    <property type="match status" value="1"/>
</dbReference>
<dbReference type="PANTHER" id="PTHR30026">
    <property type="entry name" value="OUTER MEMBRANE PROTEIN TOLC"/>
    <property type="match status" value="1"/>
</dbReference>
<accession>A0A4R7D4Z1</accession>
<evidence type="ECO:0000256" key="5">
    <source>
        <dbReference type="ARBA" id="ARBA00022692"/>
    </source>
</evidence>
<proteinExistence type="inferred from homology"/>
<keyword evidence="4" id="KW-1134">Transmembrane beta strand</keyword>
<dbReference type="SUPFAM" id="SSF56954">
    <property type="entry name" value="Outer membrane efflux proteins (OEP)"/>
    <property type="match status" value="1"/>
</dbReference>
<keyword evidence="9" id="KW-1185">Reference proteome</keyword>
<dbReference type="AlphaFoldDB" id="A0A4R7D4Z1"/>
<dbReference type="PANTHER" id="PTHR30026:SF20">
    <property type="entry name" value="OUTER MEMBRANE PROTEIN TOLC"/>
    <property type="match status" value="1"/>
</dbReference>
<reference evidence="8 9" key="1">
    <citation type="submission" date="2019-03" db="EMBL/GenBank/DDBJ databases">
        <title>Genomic Encyclopedia of Type Strains, Phase III (KMG-III): the genomes of soil and plant-associated and newly described type strains.</title>
        <authorList>
            <person name="Whitman W."/>
        </authorList>
    </citation>
    <scope>NUCLEOTIDE SEQUENCE [LARGE SCALE GENOMIC DNA]</scope>
    <source>
        <strain evidence="8 9">CGMCC 1.12801</strain>
    </source>
</reference>
<keyword evidence="5" id="KW-0812">Transmembrane</keyword>
<comment type="caution">
    <text evidence="8">The sequence shown here is derived from an EMBL/GenBank/DDBJ whole genome shotgun (WGS) entry which is preliminary data.</text>
</comment>
<keyword evidence="7" id="KW-0998">Cell outer membrane</keyword>
<dbReference type="GO" id="GO:0015562">
    <property type="term" value="F:efflux transmembrane transporter activity"/>
    <property type="evidence" value="ECO:0007669"/>
    <property type="project" value="InterPro"/>
</dbReference>
<comment type="subcellular location">
    <subcellularLocation>
        <location evidence="1">Cell outer membrane</location>
    </subcellularLocation>
</comment>
<evidence type="ECO:0000313" key="9">
    <source>
        <dbReference type="Proteomes" id="UP000294752"/>
    </source>
</evidence>
<evidence type="ECO:0000313" key="8">
    <source>
        <dbReference type="EMBL" id="TDS15960.1"/>
    </source>
</evidence>
<dbReference type="GO" id="GO:1990281">
    <property type="term" value="C:efflux pump complex"/>
    <property type="evidence" value="ECO:0007669"/>
    <property type="project" value="TreeGrafter"/>
</dbReference>
<evidence type="ECO:0000256" key="6">
    <source>
        <dbReference type="ARBA" id="ARBA00023136"/>
    </source>
</evidence>
<evidence type="ECO:0000256" key="7">
    <source>
        <dbReference type="ARBA" id="ARBA00023237"/>
    </source>
</evidence>
<keyword evidence="6" id="KW-0472">Membrane</keyword>
<dbReference type="RefSeq" id="WP_133639246.1">
    <property type="nucleotide sequence ID" value="NZ_SNZV01000002.1"/>
</dbReference>
<evidence type="ECO:0000256" key="3">
    <source>
        <dbReference type="ARBA" id="ARBA00022448"/>
    </source>
</evidence>
<name>A0A4R7D4Z1_9SPHI</name>
<organism evidence="8 9">
    <name type="scientific">Sphingobacterium paludis</name>
    <dbReference type="NCBI Taxonomy" id="1476465"/>
    <lineage>
        <taxon>Bacteria</taxon>
        <taxon>Pseudomonadati</taxon>
        <taxon>Bacteroidota</taxon>
        <taxon>Sphingobacteriia</taxon>
        <taxon>Sphingobacteriales</taxon>
        <taxon>Sphingobacteriaceae</taxon>
        <taxon>Sphingobacterium</taxon>
    </lineage>
</organism>
<comment type="similarity">
    <text evidence="2">Belongs to the outer membrane factor (OMF) (TC 1.B.17) family.</text>
</comment>
<dbReference type="InterPro" id="IPR051906">
    <property type="entry name" value="TolC-like"/>
</dbReference>
<dbReference type="GO" id="GO:0009279">
    <property type="term" value="C:cell outer membrane"/>
    <property type="evidence" value="ECO:0007669"/>
    <property type="project" value="UniProtKB-SubCell"/>
</dbReference>
<evidence type="ECO:0000256" key="1">
    <source>
        <dbReference type="ARBA" id="ARBA00004442"/>
    </source>
</evidence>
<sequence>MKNNLRYIVLSLICVVHYAAMGQSEDRMSLASCVSLAIKNNPNLKRSELELSRNEVNYRQARYNRLPTLNGNVSHSYSEGRSINSTTNQFVDNNLFIGGQSLSLTMPVFNGFRVLHDIRSKASAREAGKFEFESAINELRLDVIEAYILVLTSRDMLQQAENQLAVTEESLHRAGVMQREGAINPGDFYDLEGQAATERNIVETTKQDLYTYEARLAGLMYIPRDELSELDPLPMPSEATSLSNAALYEQALLVLPDFKGFNKRIDEAEHNVKVAKSAFYPSLLFSANIQAPYSSVDALGYNYWQQIRNYPSKGVSLTLQIPIFNQMIVRSQVKLAKINLQQAQWDKKVRENFVREETAKTVFNLSTLKQNVGNLKQQERSYEEAFRIAQVHFDAGNSNSVLFLTAKTKLDNTRNQLLIKQYEWLFQKYINDYYSGILEL</sequence>
<dbReference type="GO" id="GO:0015288">
    <property type="term" value="F:porin activity"/>
    <property type="evidence" value="ECO:0007669"/>
    <property type="project" value="TreeGrafter"/>
</dbReference>
<dbReference type="EMBL" id="SNZV01000002">
    <property type="protein sequence ID" value="TDS15960.1"/>
    <property type="molecule type" value="Genomic_DNA"/>
</dbReference>
<gene>
    <name evidence="8" type="ORF">B0I21_102277</name>
</gene>
<dbReference type="OrthoDB" id="9811587at2"/>
<evidence type="ECO:0000256" key="4">
    <source>
        <dbReference type="ARBA" id="ARBA00022452"/>
    </source>
</evidence>
<dbReference type="InterPro" id="IPR003423">
    <property type="entry name" value="OMP_efflux"/>
</dbReference>
<evidence type="ECO:0000256" key="2">
    <source>
        <dbReference type="ARBA" id="ARBA00007613"/>
    </source>
</evidence>